<dbReference type="GO" id="GO:0015230">
    <property type="term" value="F:FAD transmembrane transporter activity"/>
    <property type="evidence" value="ECO:0007669"/>
    <property type="project" value="TreeGrafter"/>
</dbReference>
<feature type="transmembrane region" description="Helical" evidence="21">
    <location>
        <begin position="87"/>
        <end position="104"/>
    </location>
</feature>
<evidence type="ECO:0000256" key="16">
    <source>
        <dbReference type="ARBA" id="ARBA00023196"/>
    </source>
</evidence>
<name>A0A9N9INH8_9GLOM</name>
<keyword evidence="6 20" id="KW-0813">Transport</keyword>
<evidence type="ECO:0000256" key="3">
    <source>
        <dbReference type="ARBA" id="ARBA00005712"/>
    </source>
</evidence>
<keyword evidence="13" id="KW-0496">Mitochondrion</keyword>
<feature type="domain" description="ATP synthase F1 complex delta/epsilon subunit N-terminal" evidence="22">
    <location>
        <begin position="329"/>
        <end position="401"/>
    </location>
</feature>
<feature type="repeat" description="Solcar" evidence="19">
    <location>
        <begin position="7"/>
        <end position="96"/>
    </location>
</feature>
<comment type="similarity">
    <text evidence="4 20">Belongs to the mitochondrial carrier (TC 2.A.29) family.</text>
</comment>
<evidence type="ECO:0000256" key="11">
    <source>
        <dbReference type="ARBA" id="ARBA00022989"/>
    </source>
</evidence>
<evidence type="ECO:0000256" key="4">
    <source>
        <dbReference type="ARBA" id="ARBA00006375"/>
    </source>
</evidence>
<dbReference type="PANTHER" id="PTHR45939:SF5">
    <property type="entry name" value="PEROXISOMAL MEMBRANE PROTEIN PMP34"/>
    <property type="match status" value="1"/>
</dbReference>
<comment type="caution">
    <text evidence="24">The sequence shown here is derived from an EMBL/GenBank/DDBJ whole genome shotgun (WGS) entry which is preliminary data.</text>
</comment>
<evidence type="ECO:0000256" key="8">
    <source>
        <dbReference type="ARBA" id="ARBA00022737"/>
    </source>
</evidence>
<feature type="repeat" description="Solcar" evidence="19">
    <location>
        <begin position="228"/>
        <end position="317"/>
    </location>
</feature>
<evidence type="ECO:0000256" key="21">
    <source>
        <dbReference type="SAM" id="Phobius"/>
    </source>
</evidence>
<dbReference type="AlphaFoldDB" id="A0A9N9INH8"/>
<dbReference type="InterPro" id="IPR001469">
    <property type="entry name" value="ATP_synth_F1_dsu/esu"/>
</dbReference>
<organism evidence="24 25">
    <name type="scientific">Cetraspora pellucida</name>
    <dbReference type="NCBI Taxonomy" id="1433469"/>
    <lineage>
        <taxon>Eukaryota</taxon>
        <taxon>Fungi</taxon>
        <taxon>Fungi incertae sedis</taxon>
        <taxon>Mucoromycota</taxon>
        <taxon>Glomeromycotina</taxon>
        <taxon>Glomeromycetes</taxon>
        <taxon>Diversisporales</taxon>
        <taxon>Gigasporaceae</taxon>
        <taxon>Cetraspora</taxon>
    </lineage>
</organism>
<proteinExistence type="inferred from homology"/>
<sequence>KELIVMSDNVAHALSGAAGGIISMALTYPLITVSSRLQVQKDNKAVEAYKGGRDAIMKIIRIEGISGLYSGVNSAIFGIALTNVSQNLNLILIIGVYYYFYEWTKAAFEKSASPKRPISIKESMLSGAIAGALTAIITNPIWVVNTRMTTRKDSLDESIKSESSVKQVKQMKAKRLGTISTVLKIIEEDGIMAFWQGVKPALILVINPIIQYTAYEQLKVQLEKIKKLGSLDFFLLGAVSKLIATTLTYPYIVIKSRMQLRQSSKESSRYNSVMDGLRKIIQNEGVNGLYKGITYKLLQSLALQHFRNCEFVFAARWYATETTSSTSGLRLSFVLPHQAIYKNVEVQQVNIAATSGDMGILASHVPSIEQLKPGVIEVIENANTTKKFFVSGGFAIINPNSSLDINAVEAFPLEEFSPEAIRANLAEAQRTVTSGPSEEERNIAKVEVEVLESLQSALGK</sequence>
<evidence type="ECO:0000259" key="22">
    <source>
        <dbReference type="Pfam" id="PF02823"/>
    </source>
</evidence>
<keyword evidence="7 19" id="KW-0812">Transmembrane</keyword>
<evidence type="ECO:0000256" key="7">
    <source>
        <dbReference type="ARBA" id="ARBA00022692"/>
    </source>
</evidence>
<dbReference type="GO" id="GO:0080122">
    <property type="term" value="F:AMP transmembrane transporter activity"/>
    <property type="evidence" value="ECO:0007669"/>
    <property type="project" value="TreeGrafter"/>
</dbReference>
<dbReference type="Pfam" id="PF02823">
    <property type="entry name" value="ATP-synt_DE_N"/>
    <property type="match status" value="1"/>
</dbReference>
<dbReference type="PANTHER" id="PTHR45939">
    <property type="entry name" value="PEROXISOMAL MEMBRANE PROTEIN PMP34-RELATED"/>
    <property type="match status" value="1"/>
</dbReference>
<keyword evidence="10" id="KW-0809">Transit peptide</keyword>
<feature type="domain" description="F1F0-ATP synthase subunit delta C-terminal" evidence="23">
    <location>
        <begin position="416"/>
        <end position="456"/>
    </location>
</feature>
<dbReference type="GO" id="GO:0005778">
    <property type="term" value="C:peroxisomal membrane"/>
    <property type="evidence" value="ECO:0007669"/>
    <property type="project" value="UniProtKB-SubCell"/>
</dbReference>
<dbReference type="FunFam" id="2.60.15.10:FF:000003">
    <property type="entry name" value="ATP synthase subunit delta, mitochondrial"/>
    <property type="match status" value="1"/>
</dbReference>
<dbReference type="InterPro" id="IPR048938">
    <property type="entry name" value="ATPD_C_fung"/>
</dbReference>
<feature type="transmembrane region" description="Helical" evidence="21">
    <location>
        <begin position="125"/>
        <end position="144"/>
    </location>
</feature>
<protein>
    <recommendedName>
        <fullName evidence="5">ATP synthase subunit delta, mitochondrial</fullName>
    </recommendedName>
    <alternativeName>
        <fullName evidence="18">F-ATPase delta subunit</fullName>
    </alternativeName>
</protein>
<keyword evidence="12" id="KW-0406">Ion transport</keyword>
<keyword evidence="9" id="KW-0999">Mitochondrion inner membrane</keyword>
<feature type="transmembrane region" description="Helical" evidence="21">
    <location>
        <begin position="12"/>
        <end position="31"/>
    </location>
</feature>
<evidence type="ECO:0000256" key="14">
    <source>
        <dbReference type="ARBA" id="ARBA00023136"/>
    </source>
</evidence>
<dbReference type="Gene3D" id="1.50.40.10">
    <property type="entry name" value="Mitochondrial carrier domain"/>
    <property type="match status" value="2"/>
</dbReference>
<dbReference type="OrthoDB" id="2019556at2759"/>
<dbReference type="GO" id="GO:0005347">
    <property type="term" value="F:ATP transmembrane transporter activity"/>
    <property type="evidence" value="ECO:0007669"/>
    <property type="project" value="TreeGrafter"/>
</dbReference>
<keyword evidence="11 21" id="KW-1133">Transmembrane helix</keyword>
<dbReference type="InterPro" id="IPR018108">
    <property type="entry name" value="MCP_transmembrane"/>
</dbReference>
<feature type="repeat" description="Solcar" evidence="19">
    <location>
        <begin position="118"/>
        <end position="221"/>
    </location>
</feature>
<comment type="subcellular location">
    <subcellularLocation>
        <location evidence="1">Mitochondrion inner membrane</location>
    </subcellularLocation>
    <subcellularLocation>
        <location evidence="2">Peroxisome membrane</location>
        <topology evidence="2">Multi-pass membrane protein</topology>
    </subcellularLocation>
</comment>
<keyword evidence="16" id="KW-0139">CF(1)</keyword>
<dbReference type="GO" id="GO:0015217">
    <property type="term" value="F:ADP transmembrane transporter activity"/>
    <property type="evidence" value="ECO:0007669"/>
    <property type="project" value="TreeGrafter"/>
</dbReference>
<dbReference type="GO" id="GO:0046933">
    <property type="term" value="F:proton-transporting ATP synthase activity, rotational mechanism"/>
    <property type="evidence" value="ECO:0007669"/>
    <property type="project" value="InterPro"/>
</dbReference>
<dbReference type="EMBL" id="CAJVQA010016726">
    <property type="protein sequence ID" value="CAG8744747.1"/>
    <property type="molecule type" value="Genomic_DNA"/>
</dbReference>
<dbReference type="HAMAP" id="MF_00530">
    <property type="entry name" value="ATP_synth_epsil_bac"/>
    <property type="match status" value="1"/>
</dbReference>
<dbReference type="GO" id="GO:0044610">
    <property type="term" value="F:FMN transmembrane transporter activity"/>
    <property type="evidence" value="ECO:0007669"/>
    <property type="project" value="TreeGrafter"/>
</dbReference>
<dbReference type="Proteomes" id="UP000789759">
    <property type="component" value="Unassembled WGS sequence"/>
</dbReference>
<keyword evidence="8" id="KW-0677">Repeat</keyword>
<keyword evidence="25" id="KW-1185">Reference proteome</keyword>
<evidence type="ECO:0000313" key="25">
    <source>
        <dbReference type="Proteomes" id="UP000789759"/>
    </source>
</evidence>
<evidence type="ECO:0000313" key="24">
    <source>
        <dbReference type="EMBL" id="CAG8744747.1"/>
    </source>
</evidence>
<dbReference type="PROSITE" id="PS50920">
    <property type="entry name" value="SOLCAR"/>
    <property type="match status" value="3"/>
</dbReference>
<evidence type="ECO:0000256" key="1">
    <source>
        <dbReference type="ARBA" id="ARBA00004273"/>
    </source>
</evidence>
<dbReference type="InterPro" id="IPR020546">
    <property type="entry name" value="ATP_synth_F1_dsu/esu_N"/>
</dbReference>
<dbReference type="Gene3D" id="2.60.15.10">
    <property type="entry name" value="F0F1 ATP synthase delta/epsilon subunit, N-terminal"/>
    <property type="match status" value="1"/>
</dbReference>
<evidence type="ECO:0000256" key="20">
    <source>
        <dbReference type="RuleBase" id="RU000488"/>
    </source>
</evidence>
<feature type="non-terminal residue" evidence="24">
    <location>
        <position position="1"/>
    </location>
</feature>
<evidence type="ECO:0000256" key="5">
    <source>
        <dbReference type="ARBA" id="ARBA00016960"/>
    </source>
</evidence>
<dbReference type="SUPFAM" id="SSF51344">
    <property type="entry name" value="Epsilon subunit of F1F0-ATP synthase N-terminal domain"/>
    <property type="match status" value="1"/>
</dbReference>
<dbReference type="GO" id="GO:0005743">
    <property type="term" value="C:mitochondrial inner membrane"/>
    <property type="evidence" value="ECO:0007669"/>
    <property type="project" value="UniProtKB-SubCell"/>
</dbReference>
<evidence type="ECO:0000256" key="10">
    <source>
        <dbReference type="ARBA" id="ARBA00022946"/>
    </source>
</evidence>
<dbReference type="SUPFAM" id="SSF103506">
    <property type="entry name" value="Mitochondrial carrier"/>
    <property type="match status" value="1"/>
</dbReference>
<evidence type="ECO:0000256" key="9">
    <source>
        <dbReference type="ARBA" id="ARBA00022792"/>
    </source>
</evidence>
<dbReference type="GO" id="GO:0051724">
    <property type="term" value="F:NAD transmembrane transporter activity"/>
    <property type="evidence" value="ECO:0007669"/>
    <property type="project" value="TreeGrafter"/>
</dbReference>
<keyword evidence="14 19" id="KW-0472">Membrane</keyword>
<dbReference type="InterPro" id="IPR036771">
    <property type="entry name" value="ATPsynth_dsu/esu_N"/>
</dbReference>
<evidence type="ECO:0000256" key="6">
    <source>
        <dbReference type="ARBA" id="ARBA00022448"/>
    </source>
</evidence>
<evidence type="ECO:0000256" key="13">
    <source>
        <dbReference type="ARBA" id="ARBA00023128"/>
    </source>
</evidence>
<reference evidence="24" key="1">
    <citation type="submission" date="2021-06" db="EMBL/GenBank/DDBJ databases">
        <authorList>
            <person name="Kallberg Y."/>
            <person name="Tangrot J."/>
            <person name="Rosling A."/>
        </authorList>
    </citation>
    <scope>NUCLEOTIDE SEQUENCE</scope>
    <source>
        <strain evidence="24">FL966</strain>
    </source>
</reference>
<evidence type="ECO:0000256" key="17">
    <source>
        <dbReference type="ARBA" id="ARBA00023310"/>
    </source>
</evidence>
<dbReference type="InterPro" id="IPR023395">
    <property type="entry name" value="MCP_dom_sf"/>
</dbReference>
<evidence type="ECO:0000256" key="15">
    <source>
        <dbReference type="ARBA" id="ARBA00023140"/>
    </source>
</evidence>
<evidence type="ECO:0000256" key="12">
    <source>
        <dbReference type="ARBA" id="ARBA00023065"/>
    </source>
</evidence>
<dbReference type="CDD" id="cd12152">
    <property type="entry name" value="F1-ATPase_delta"/>
    <property type="match status" value="1"/>
</dbReference>
<accession>A0A9N9INH8</accession>
<keyword evidence="17" id="KW-0066">ATP synthesis</keyword>
<dbReference type="GO" id="GO:0045259">
    <property type="term" value="C:proton-transporting ATP synthase complex"/>
    <property type="evidence" value="ECO:0007669"/>
    <property type="project" value="UniProtKB-KW"/>
</dbReference>
<dbReference type="Gene3D" id="6.10.140.880">
    <property type="match status" value="1"/>
</dbReference>
<keyword evidence="15" id="KW-0576">Peroxisome</keyword>
<feature type="transmembrane region" description="Helical" evidence="21">
    <location>
        <begin position="233"/>
        <end position="254"/>
    </location>
</feature>
<evidence type="ECO:0000256" key="2">
    <source>
        <dbReference type="ARBA" id="ARBA00004585"/>
    </source>
</evidence>
<dbReference type="Pfam" id="PF00153">
    <property type="entry name" value="Mito_carr"/>
    <property type="match status" value="3"/>
</dbReference>
<evidence type="ECO:0000259" key="23">
    <source>
        <dbReference type="Pfam" id="PF21334"/>
    </source>
</evidence>
<dbReference type="GO" id="GO:0015228">
    <property type="term" value="F:coenzyme A transmembrane transporter activity"/>
    <property type="evidence" value="ECO:0007669"/>
    <property type="project" value="TreeGrafter"/>
</dbReference>
<dbReference type="Pfam" id="PF21334">
    <property type="entry name" value="ATPD_C_fung"/>
    <property type="match status" value="1"/>
</dbReference>
<gene>
    <name evidence="24" type="ORF">CPELLU_LOCUS14299</name>
</gene>
<evidence type="ECO:0000256" key="19">
    <source>
        <dbReference type="PROSITE-ProRule" id="PRU00282"/>
    </source>
</evidence>
<comment type="similarity">
    <text evidence="3">Belongs to the ATPase epsilon chain family.</text>
</comment>
<dbReference type="InterPro" id="IPR052217">
    <property type="entry name" value="Mito/Peroxisomal_Carrier"/>
</dbReference>
<evidence type="ECO:0000256" key="18">
    <source>
        <dbReference type="ARBA" id="ARBA00031669"/>
    </source>
</evidence>